<feature type="site" description="mRNA cap binding" evidence="12">
    <location>
        <position position="230"/>
    </location>
</feature>
<dbReference type="PANTHER" id="PTHR12189:SF2">
    <property type="entry name" value="MRNA CAP GUANINE-N7 METHYLTRANSFERASE"/>
    <property type="match status" value="1"/>
</dbReference>
<keyword evidence="6 10" id="KW-0694">RNA-binding</keyword>
<sequence length="400" mass="46021">MSSEQVAEHYNAVKEVGVEKRTESRIFYMRNFNNWVKSMLINEILGHLRQDGVQFPRVLDIGCGKGGDLRKWDIARVSSVTMTDIADVSVEQAKGRYEEMKDRNRRNFFFPAEFIVADSTKDDLMEKYANKMPFDISSCQFSLHYSFCDEQSARTYIRNAVGNLKPGGFFIGTLPDANRIVWAARQGNGMFKNAVCSITFENTEQLLNEQLPHFGAKFHFTLDEQVNCPEFLAHFSLLQKILVDEFDMDLVFVRQFPDAAKKWMASREGRELASKMRALEKYPPFPGQNPSGEADEYGYAEEQLKKMNEDGNKQKYIECLSKSEWEAVCMYLVFAFRKRKPEPEKKPEEEVKEAEEDRKRKCPAEDEAAGDEVLEKRQKTEEEESGQEQGKDNGEQGGAE</sequence>
<comment type="catalytic activity">
    <reaction evidence="9">
        <text>a 5'-end (5'-triphosphoguanosine)-ribonucleoside in mRNA + S-adenosyl-L-methionine = a 5'-end (N(7)-methyl 5'-triphosphoguanosine)-ribonucleoside in mRNA + S-adenosyl-L-homocysteine</text>
        <dbReference type="Rhea" id="RHEA:67008"/>
        <dbReference type="Rhea" id="RHEA-COMP:17166"/>
        <dbReference type="Rhea" id="RHEA-COMP:17167"/>
        <dbReference type="ChEBI" id="CHEBI:57856"/>
        <dbReference type="ChEBI" id="CHEBI:59789"/>
        <dbReference type="ChEBI" id="CHEBI:156461"/>
        <dbReference type="ChEBI" id="CHEBI:167617"/>
        <dbReference type="EC" id="2.1.1.56"/>
    </reaction>
</comment>
<dbReference type="STRING" id="2018661.A0A2A2KPX6"/>
<keyword evidence="2 10" id="KW-0489">Methyltransferase</keyword>
<protein>
    <recommendedName>
        <fullName evidence="10">mRNA cap guanine-N(7) methyltransferase</fullName>
        <ecNumber evidence="10">2.1.1.56</ecNumber>
    </recommendedName>
    <alternativeName>
        <fullName evidence="10">mRNA (guanine-N(7))-methyltransferase</fullName>
    </alternativeName>
    <alternativeName>
        <fullName evidence="10">mRNA cap methyltransferase</fullName>
    </alternativeName>
</protein>
<dbReference type="InterPro" id="IPR016899">
    <property type="entry name" value="mRNA_G-N7_MeTrfase_euk"/>
</dbReference>
<feature type="binding site" evidence="11">
    <location>
        <position position="140"/>
    </location>
    <ligand>
        <name>S-adenosyl-L-methionine</name>
        <dbReference type="ChEBI" id="CHEBI:59789"/>
    </ligand>
</feature>
<dbReference type="Pfam" id="PF03291">
    <property type="entry name" value="mRNA_G-N7_MeTrfase"/>
    <property type="match status" value="1"/>
</dbReference>
<keyword evidence="16" id="KW-1185">Reference proteome</keyword>
<evidence type="ECO:0000313" key="16">
    <source>
        <dbReference type="Proteomes" id="UP000218231"/>
    </source>
</evidence>
<dbReference type="EMBL" id="LIAE01008023">
    <property type="protein sequence ID" value="PAV75867.1"/>
    <property type="molecule type" value="Genomic_DNA"/>
</dbReference>
<dbReference type="PANTHER" id="PTHR12189">
    <property type="entry name" value="MRNA GUANINE-7- METHYLTRANSFERASE"/>
    <property type="match status" value="1"/>
</dbReference>
<evidence type="ECO:0000256" key="8">
    <source>
        <dbReference type="ARBA" id="ARBA00023242"/>
    </source>
</evidence>
<comment type="caution">
    <text evidence="15">The sequence shown here is derived from an EMBL/GenBank/DDBJ whole genome shotgun (WGS) entry which is preliminary data.</text>
</comment>
<feature type="region of interest" description="Disordered" evidence="13">
    <location>
        <begin position="342"/>
        <end position="400"/>
    </location>
</feature>
<comment type="subcellular location">
    <subcellularLocation>
        <location evidence="1 10">Nucleus</location>
    </subcellularLocation>
</comment>
<dbReference type="InterPro" id="IPR004971">
    <property type="entry name" value="mRNA_G-N7_MeTrfase_dom"/>
</dbReference>
<evidence type="ECO:0000256" key="6">
    <source>
        <dbReference type="ARBA" id="ARBA00022884"/>
    </source>
</evidence>
<dbReference type="GO" id="GO:0003723">
    <property type="term" value="F:RNA binding"/>
    <property type="evidence" value="ECO:0007669"/>
    <property type="project" value="UniProtKB-KW"/>
</dbReference>
<evidence type="ECO:0000256" key="10">
    <source>
        <dbReference type="PIRNR" id="PIRNR028762"/>
    </source>
</evidence>
<dbReference type="Proteomes" id="UP000218231">
    <property type="component" value="Unassembled WGS sequence"/>
</dbReference>
<name>A0A2A2KPX6_9BILA</name>
<feature type="site" description="mRNA cap binding" evidence="12">
    <location>
        <position position="71"/>
    </location>
</feature>
<accession>A0A2A2KPX6</accession>
<comment type="similarity">
    <text evidence="10">Belongs to the class I-like SAM-binding methyltransferase superfamily. mRNA cap 0 methyltransferase family.</text>
</comment>
<evidence type="ECO:0000256" key="2">
    <source>
        <dbReference type="ARBA" id="ARBA00022603"/>
    </source>
</evidence>
<feature type="site" description="mRNA cap binding" evidence="12">
    <location>
        <position position="96"/>
    </location>
</feature>
<keyword evidence="8 10" id="KW-0539">Nucleus</keyword>
<dbReference type="InterPro" id="IPR039753">
    <property type="entry name" value="RG7MT1"/>
</dbReference>
<reference evidence="15 16" key="1">
    <citation type="journal article" date="2017" name="Curr. Biol.">
        <title>Genome architecture and evolution of a unichromosomal asexual nematode.</title>
        <authorList>
            <person name="Fradin H."/>
            <person name="Zegar C."/>
            <person name="Gutwein M."/>
            <person name="Lucas J."/>
            <person name="Kovtun M."/>
            <person name="Corcoran D."/>
            <person name="Baugh L.R."/>
            <person name="Kiontke K."/>
            <person name="Gunsalus K."/>
            <person name="Fitch D.H."/>
            <person name="Piano F."/>
        </authorList>
    </citation>
    <scope>NUCLEOTIDE SEQUENCE [LARGE SCALE GENOMIC DNA]</scope>
    <source>
        <strain evidence="15">PF1309</strain>
    </source>
</reference>
<dbReference type="GO" id="GO:0005634">
    <property type="term" value="C:nucleus"/>
    <property type="evidence" value="ECO:0007669"/>
    <property type="project" value="UniProtKB-SubCell"/>
</dbReference>
<evidence type="ECO:0000256" key="5">
    <source>
        <dbReference type="ARBA" id="ARBA00022691"/>
    </source>
</evidence>
<keyword evidence="3 10" id="KW-0507">mRNA processing</keyword>
<feature type="binding site" evidence="11">
    <location>
        <position position="84"/>
    </location>
    <ligand>
        <name>S-adenosyl-L-methionine</name>
        <dbReference type="ChEBI" id="CHEBI:59789"/>
    </ligand>
</feature>
<feature type="domain" description="MRNA cap 0 methyltransferase" evidence="14">
    <location>
        <begin position="24"/>
        <end position="339"/>
    </location>
</feature>
<dbReference type="InterPro" id="IPR029063">
    <property type="entry name" value="SAM-dependent_MTases_sf"/>
</dbReference>
<keyword evidence="5 10" id="KW-0949">S-adenosyl-L-methionine</keyword>
<evidence type="ECO:0000256" key="12">
    <source>
        <dbReference type="PIRSR" id="PIRSR028762-2"/>
    </source>
</evidence>
<feature type="binding site" evidence="11">
    <location>
        <position position="62"/>
    </location>
    <ligand>
        <name>S-adenosyl-L-methionine</name>
        <dbReference type="ChEBI" id="CHEBI:59789"/>
    </ligand>
</feature>
<evidence type="ECO:0000256" key="9">
    <source>
        <dbReference type="ARBA" id="ARBA00044712"/>
    </source>
</evidence>
<evidence type="ECO:0000256" key="13">
    <source>
        <dbReference type="SAM" id="MobiDB-lite"/>
    </source>
</evidence>
<dbReference type="AlphaFoldDB" id="A0A2A2KPX6"/>
<feature type="binding site" evidence="11">
    <location>
        <position position="145"/>
    </location>
    <ligand>
        <name>S-adenosyl-L-methionine</name>
        <dbReference type="ChEBI" id="CHEBI:59789"/>
    </ligand>
</feature>
<dbReference type="Gene3D" id="3.40.50.150">
    <property type="entry name" value="Vaccinia Virus protein VP39"/>
    <property type="match status" value="1"/>
</dbReference>
<dbReference type="GO" id="GO:0004482">
    <property type="term" value="F:mRNA 5'-cap (guanine-N7-)-methyltransferase activity"/>
    <property type="evidence" value="ECO:0007669"/>
    <property type="project" value="UniProtKB-EC"/>
</dbReference>
<feature type="compositionally biased region" description="Basic and acidic residues" evidence="13">
    <location>
        <begin position="342"/>
        <end position="364"/>
    </location>
</feature>
<evidence type="ECO:0000256" key="3">
    <source>
        <dbReference type="ARBA" id="ARBA00022664"/>
    </source>
</evidence>
<proteinExistence type="inferred from homology"/>
<dbReference type="SUPFAM" id="SSF53335">
    <property type="entry name" value="S-adenosyl-L-methionine-dependent methyltransferases"/>
    <property type="match status" value="1"/>
</dbReference>
<gene>
    <name evidence="15" type="ORF">WR25_08142</name>
</gene>
<evidence type="ECO:0000259" key="14">
    <source>
        <dbReference type="PROSITE" id="PS51562"/>
    </source>
</evidence>
<keyword evidence="7 10" id="KW-0506">mRNA capping</keyword>
<dbReference type="PROSITE" id="PS51562">
    <property type="entry name" value="RNA_CAP0_MT"/>
    <property type="match status" value="1"/>
</dbReference>
<feature type="site" description="mRNA cap binding" evidence="12">
    <location>
        <position position="144"/>
    </location>
</feature>
<feature type="binding site" evidence="11">
    <location>
        <position position="37"/>
    </location>
    <ligand>
        <name>S-adenosyl-L-methionine</name>
        <dbReference type="ChEBI" id="CHEBI:59789"/>
    </ligand>
</feature>
<dbReference type="CDD" id="cd02440">
    <property type="entry name" value="AdoMet_MTases"/>
    <property type="match status" value="1"/>
</dbReference>
<evidence type="ECO:0000256" key="11">
    <source>
        <dbReference type="PIRSR" id="PIRSR028762-1"/>
    </source>
</evidence>
<evidence type="ECO:0000256" key="7">
    <source>
        <dbReference type="ARBA" id="ARBA00023042"/>
    </source>
</evidence>
<keyword evidence="4 10" id="KW-0808">Transferase</keyword>
<evidence type="ECO:0000313" key="15">
    <source>
        <dbReference type="EMBL" id="PAV75867.1"/>
    </source>
</evidence>
<evidence type="ECO:0000256" key="1">
    <source>
        <dbReference type="ARBA" id="ARBA00004123"/>
    </source>
</evidence>
<evidence type="ECO:0000256" key="4">
    <source>
        <dbReference type="ARBA" id="ARBA00022679"/>
    </source>
</evidence>
<dbReference type="PIRSF" id="PIRSF028762">
    <property type="entry name" value="ABD1"/>
    <property type="match status" value="1"/>
</dbReference>
<feature type="binding site" evidence="11">
    <location>
        <position position="118"/>
    </location>
    <ligand>
        <name>S-adenosyl-L-methionine</name>
        <dbReference type="ChEBI" id="CHEBI:59789"/>
    </ligand>
</feature>
<dbReference type="EC" id="2.1.1.56" evidence="10"/>
<dbReference type="OrthoDB" id="10248867at2759"/>
<feature type="binding site" evidence="12">
    <location>
        <begin position="33"/>
        <end position="34"/>
    </location>
    <ligand>
        <name>mRNA</name>
        <dbReference type="ChEBI" id="CHEBI:33699"/>
    </ligand>
</feature>
<feature type="site" description="mRNA cap binding" evidence="12">
    <location>
        <position position="331"/>
    </location>
</feature>
<organism evidence="15 16">
    <name type="scientific">Diploscapter pachys</name>
    <dbReference type="NCBI Taxonomy" id="2018661"/>
    <lineage>
        <taxon>Eukaryota</taxon>
        <taxon>Metazoa</taxon>
        <taxon>Ecdysozoa</taxon>
        <taxon>Nematoda</taxon>
        <taxon>Chromadorea</taxon>
        <taxon>Rhabditida</taxon>
        <taxon>Rhabditina</taxon>
        <taxon>Rhabditomorpha</taxon>
        <taxon>Rhabditoidea</taxon>
        <taxon>Rhabditidae</taxon>
        <taxon>Diploscapter</taxon>
    </lineage>
</organism>
<feature type="site" description="mRNA cap binding" evidence="12">
    <location>
        <position position="65"/>
    </location>
</feature>